<evidence type="ECO:0000313" key="3">
    <source>
        <dbReference type="Proteomes" id="UP000485058"/>
    </source>
</evidence>
<organism evidence="2 3">
    <name type="scientific">Haematococcus lacustris</name>
    <name type="common">Green alga</name>
    <name type="synonym">Haematococcus pluvialis</name>
    <dbReference type="NCBI Taxonomy" id="44745"/>
    <lineage>
        <taxon>Eukaryota</taxon>
        <taxon>Viridiplantae</taxon>
        <taxon>Chlorophyta</taxon>
        <taxon>core chlorophytes</taxon>
        <taxon>Chlorophyceae</taxon>
        <taxon>CS clade</taxon>
        <taxon>Chlamydomonadales</taxon>
        <taxon>Haematococcaceae</taxon>
        <taxon>Haematococcus</taxon>
    </lineage>
</organism>
<sequence>MPLPLAAIARSSSPCPTPQTLLLLSAGSALRPLPSPPQLHAGGDRGAAPQLAGSLHPADPAARPDWPPA</sequence>
<feature type="region of interest" description="Disordered" evidence="1">
    <location>
        <begin position="29"/>
        <end position="69"/>
    </location>
</feature>
<name>A0A699ZYI4_HAELA</name>
<dbReference type="EMBL" id="BLLF01001760">
    <property type="protein sequence ID" value="GFH21092.1"/>
    <property type="molecule type" value="Genomic_DNA"/>
</dbReference>
<protein>
    <submittedName>
        <fullName evidence="2">Uncharacterized protein</fullName>
    </submittedName>
</protein>
<dbReference type="Proteomes" id="UP000485058">
    <property type="component" value="Unassembled WGS sequence"/>
</dbReference>
<dbReference type="AlphaFoldDB" id="A0A699ZYI4"/>
<accession>A0A699ZYI4</accession>
<feature type="compositionally biased region" description="Low complexity" evidence="1">
    <location>
        <begin position="57"/>
        <end position="69"/>
    </location>
</feature>
<comment type="caution">
    <text evidence="2">The sequence shown here is derived from an EMBL/GenBank/DDBJ whole genome shotgun (WGS) entry which is preliminary data.</text>
</comment>
<gene>
    <name evidence="2" type="ORF">HaLaN_18329</name>
</gene>
<proteinExistence type="predicted"/>
<keyword evidence="3" id="KW-1185">Reference proteome</keyword>
<reference evidence="2 3" key="1">
    <citation type="submission" date="2020-02" db="EMBL/GenBank/DDBJ databases">
        <title>Draft genome sequence of Haematococcus lacustris strain NIES-144.</title>
        <authorList>
            <person name="Morimoto D."/>
            <person name="Nakagawa S."/>
            <person name="Yoshida T."/>
            <person name="Sawayama S."/>
        </authorList>
    </citation>
    <scope>NUCLEOTIDE SEQUENCE [LARGE SCALE GENOMIC DNA]</scope>
    <source>
        <strain evidence="2 3">NIES-144</strain>
    </source>
</reference>
<evidence type="ECO:0000313" key="2">
    <source>
        <dbReference type="EMBL" id="GFH21092.1"/>
    </source>
</evidence>
<evidence type="ECO:0000256" key="1">
    <source>
        <dbReference type="SAM" id="MobiDB-lite"/>
    </source>
</evidence>